<feature type="compositionally biased region" description="Gly residues" evidence="1">
    <location>
        <begin position="1"/>
        <end position="10"/>
    </location>
</feature>
<dbReference type="Proteomes" id="UP000470404">
    <property type="component" value="Unassembled WGS sequence"/>
</dbReference>
<organism evidence="2 3">
    <name type="scientific">Amycolatopsis rubida</name>
    <dbReference type="NCBI Taxonomy" id="112413"/>
    <lineage>
        <taxon>Bacteria</taxon>
        <taxon>Bacillati</taxon>
        <taxon>Actinomycetota</taxon>
        <taxon>Actinomycetes</taxon>
        <taxon>Pseudonocardiales</taxon>
        <taxon>Pseudonocardiaceae</taxon>
        <taxon>Amycolatopsis</taxon>
    </lineage>
</organism>
<name>A0ABX0C5H7_9PSEU</name>
<comment type="caution">
    <text evidence="2">The sequence shown here is derived from an EMBL/GenBank/DDBJ whole genome shotgun (WGS) entry which is preliminary data.</text>
</comment>
<protein>
    <submittedName>
        <fullName evidence="2">Uncharacterized protein</fullName>
    </submittedName>
</protein>
<evidence type="ECO:0000256" key="1">
    <source>
        <dbReference type="SAM" id="MobiDB-lite"/>
    </source>
</evidence>
<proteinExistence type="predicted"/>
<evidence type="ECO:0000313" key="2">
    <source>
        <dbReference type="EMBL" id="NEC62378.1"/>
    </source>
</evidence>
<reference evidence="2 3" key="1">
    <citation type="submission" date="2020-01" db="EMBL/GenBank/DDBJ databases">
        <title>Insect and environment-associated Actinomycetes.</title>
        <authorList>
            <person name="Currrie C."/>
            <person name="Chevrette M."/>
            <person name="Carlson C."/>
            <person name="Stubbendieck R."/>
            <person name="Wendt-Pienkowski E."/>
        </authorList>
    </citation>
    <scope>NUCLEOTIDE SEQUENCE [LARGE SCALE GENOMIC DNA]</scope>
    <source>
        <strain evidence="2 3">SID8386</strain>
    </source>
</reference>
<sequence length="95" mass="10783">MCKGWNGGGADETYPPKRSGTCPKSQFAHVKPHTTYAAPEGVDIDAFYIASETSYTGYYVHFPATTHHNRTWRHVEQGWWKFATNVTVYIKSKRG</sequence>
<evidence type="ECO:0000313" key="3">
    <source>
        <dbReference type="Proteomes" id="UP000470404"/>
    </source>
</evidence>
<feature type="region of interest" description="Disordered" evidence="1">
    <location>
        <begin position="1"/>
        <end position="22"/>
    </location>
</feature>
<dbReference type="RefSeq" id="WP_067588192.1">
    <property type="nucleotide sequence ID" value="NZ_JAAGNC010000212.1"/>
</dbReference>
<dbReference type="EMBL" id="JAAGNC010000212">
    <property type="protein sequence ID" value="NEC62378.1"/>
    <property type="molecule type" value="Genomic_DNA"/>
</dbReference>
<accession>A0ABX0C5H7</accession>
<gene>
    <name evidence="2" type="ORF">G3I59_43950</name>
</gene>
<keyword evidence="3" id="KW-1185">Reference proteome</keyword>